<gene>
    <name evidence="2" type="ORF">A6035_12645</name>
</gene>
<dbReference type="EMBL" id="CP015449">
    <property type="protein sequence ID" value="AWH92874.1"/>
    <property type="molecule type" value="Genomic_DNA"/>
</dbReference>
<dbReference type="KEGG" id="dlu:A6035_12645"/>
<proteinExistence type="predicted"/>
<dbReference type="Pfam" id="PF11272">
    <property type="entry name" value="DUF3072"/>
    <property type="match status" value="1"/>
</dbReference>
<evidence type="ECO:0000313" key="3">
    <source>
        <dbReference type="Proteomes" id="UP000244928"/>
    </source>
</evidence>
<dbReference type="AlphaFoldDB" id="A0A2S1R9F1"/>
<dbReference type="Proteomes" id="UP000244928">
    <property type="component" value="Chromosome"/>
</dbReference>
<dbReference type="OrthoDB" id="9811751at2"/>
<organism evidence="2 3">
    <name type="scientific">Dietzia lutea</name>
    <dbReference type="NCBI Taxonomy" id="546160"/>
    <lineage>
        <taxon>Bacteria</taxon>
        <taxon>Bacillati</taxon>
        <taxon>Actinomycetota</taxon>
        <taxon>Actinomycetes</taxon>
        <taxon>Mycobacteriales</taxon>
        <taxon>Dietziaceae</taxon>
        <taxon>Dietzia</taxon>
    </lineage>
</organism>
<feature type="compositionally biased region" description="Polar residues" evidence="1">
    <location>
        <begin position="1"/>
        <end position="17"/>
    </location>
</feature>
<keyword evidence="3" id="KW-1185">Reference proteome</keyword>
<sequence length="98" mass="10431">MTDSQQTPSSDSGSRSNDPGDETLGAPVPEGRATGSGSLQRDPDDWVTGDEPMTEAQKSYLDTLAREAGEELPATLSKAEASEHIDRLQKGNPRTDQS</sequence>
<reference evidence="2 3" key="1">
    <citation type="submission" date="2016-04" db="EMBL/GenBank/DDBJ databases">
        <title>Complete genome sequence of Dietzia lutea YIM 80766T, a strain isolated from desert soil in Egypt.</title>
        <authorList>
            <person name="Zhao J."/>
            <person name="Hu B."/>
            <person name="Geng S."/>
            <person name="Nie Y."/>
            <person name="Tang Y."/>
        </authorList>
    </citation>
    <scope>NUCLEOTIDE SEQUENCE [LARGE SCALE GENOMIC DNA]</scope>
    <source>
        <strain evidence="2 3">YIM 80766</strain>
    </source>
</reference>
<evidence type="ECO:0000256" key="1">
    <source>
        <dbReference type="SAM" id="MobiDB-lite"/>
    </source>
</evidence>
<protein>
    <submittedName>
        <fullName evidence="2">Uncharacterized protein</fullName>
    </submittedName>
</protein>
<name>A0A2S1R9F1_9ACTN</name>
<feature type="region of interest" description="Disordered" evidence="1">
    <location>
        <begin position="1"/>
        <end position="98"/>
    </location>
</feature>
<dbReference type="RefSeq" id="WP_108848085.1">
    <property type="nucleotide sequence ID" value="NZ_CP015449.1"/>
</dbReference>
<dbReference type="InterPro" id="IPR021425">
    <property type="entry name" value="DUF3072"/>
</dbReference>
<feature type="compositionally biased region" description="Basic and acidic residues" evidence="1">
    <location>
        <begin position="80"/>
        <end position="89"/>
    </location>
</feature>
<evidence type="ECO:0000313" key="2">
    <source>
        <dbReference type="EMBL" id="AWH92874.1"/>
    </source>
</evidence>
<accession>A0A2S1R9F1</accession>